<feature type="compositionally biased region" description="Basic and acidic residues" evidence="5">
    <location>
        <begin position="41"/>
        <end position="73"/>
    </location>
</feature>
<dbReference type="Gene3D" id="1.20.120.1490">
    <property type="match status" value="1"/>
</dbReference>
<dbReference type="PANTHER" id="PTHR38102:SF1">
    <property type="entry name" value="PERIPLASMIC CHAPERONE SPY"/>
    <property type="match status" value="1"/>
</dbReference>
<protein>
    <submittedName>
        <fullName evidence="6">Spy/CpxP family protein refolding chaperone</fullName>
    </submittedName>
</protein>
<evidence type="ECO:0000256" key="4">
    <source>
        <dbReference type="ARBA" id="ARBA00022764"/>
    </source>
</evidence>
<reference evidence="6" key="1">
    <citation type="submission" date="2022-11" db="EMBL/GenBank/DDBJ databases">
        <title>Parathalassolutuus dongxingensis gen. nov., sp. nov., a novel member of family Oceanospirillaceae isolated from a coastal shrimp pond in Guangxi, China.</title>
        <authorList>
            <person name="Chen H."/>
        </authorList>
    </citation>
    <scope>NUCLEOTIDE SEQUENCE</scope>
    <source>
        <strain evidence="6">G-43</strain>
    </source>
</reference>
<dbReference type="RefSeq" id="WP_283174086.1">
    <property type="nucleotide sequence ID" value="NZ_JAPNOA010000029.1"/>
</dbReference>
<accession>A0A9X3EFN4</accession>
<evidence type="ECO:0000256" key="1">
    <source>
        <dbReference type="ARBA" id="ARBA00004418"/>
    </source>
</evidence>
<dbReference type="InterPro" id="IPR012899">
    <property type="entry name" value="LTXXQ"/>
</dbReference>
<evidence type="ECO:0000256" key="3">
    <source>
        <dbReference type="ARBA" id="ARBA00022729"/>
    </source>
</evidence>
<name>A0A9X3EFN4_9GAMM</name>
<comment type="subcellular location">
    <subcellularLocation>
        <location evidence="1">Periplasm</location>
    </subcellularLocation>
</comment>
<dbReference type="EMBL" id="JAPNOA010000029">
    <property type="protein sequence ID" value="MCY0965875.1"/>
    <property type="molecule type" value="Genomic_DNA"/>
</dbReference>
<feature type="region of interest" description="Disordered" evidence="5">
    <location>
        <begin position="211"/>
        <end position="238"/>
    </location>
</feature>
<evidence type="ECO:0000313" key="6">
    <source>
        <dbReference type="EMBL" id="MCY0965875.1"/>
    </source>
</evidence>
<evidence type="ECO:0000313" key="7">
    <source>
        <dbReference type="Proteomes" id="UP001150830"/>
    </source>
</evidence>
<comment type="caution">
    <text evidence="6">The sequence shown here is derived from an EMBL/GenBank/DDBJ whole genome shotgun (WGS) entry which is preliminary data.</text>
</comment>
<gene>
    <name evidence="6" type="ORF">OUO13_11805</name>
</gene>
<feature type="region of interest" description="Disordered" evidence="5">
    <location>
        <begin position="38"/>
        <end position="86"/>
    </location>
</feature>
<proteinExistence type="inferred from homology"/>
<keyword evidence="4" id="KW-0574">Periplasm</keyword>
<organism evidence="6 7">
    <name type="scientific">Parathalassolituus penaei</name>
    <dbReference type="NCBI Taxonomy" id="2997323"/>
    <lineage>
        <taxon>Bacteria</taxon>
        <taxon>Pseudomonadati</taxon>
        <taxon>Pseudomonadota</taxon>
        <taxon>Gammaproteobacteria</taxon>
        <taxon>Oceanospirillales</taxon>
        <taxon>Oceanospirillaceae</taxon>
        <taxon>Parathalassolituus</taxon>
    </lineage>
</organism>
<feature type="compositionally biased region" description="Gly residues" evidence="5">
    <location>
        <begin position="74"/>
        <end position="86"/>
    </location>
</feature>
<keyword evidence="7" id="KW-1185">Reference proteome</keyword>
<dbReference type="Pfam" id="PF07813">
    <property type="entry name" value="LTXXQ"/>
    <property type="match status" value="1"/>
</dbReference>
<dbReference type="InterPro" id="IPR052211">
    <property type="entry name" value="Cpx_auxiliary_protein"/>
</dbReference>
<evidence type="ECO:0000256" key="2">
    <source>
        <dbReference type="ARBA" id="ARBA00008441"/>
    </source>
</evidence>
<dbReference type="PANTHER" id="PTHR38102">
    <property type="entry name" value="PERIPLASMIC CHAPERONE SPY"/>
    <property type="match status" value="1"/>
</dbReference>
<keyword evidence="3" id="KW-0732">Signal</keyword>
<dbReference type="AlphaFoldDB" id="A0A9X3EFN4"/>
<evidence type="ECO:0000256" key="5">
    <source>
        <dbReference type="SAM" id="MobiDB-lite"/>
    </source>
</evidence>
<dbReference type="Proteomes" id="UP001150830">
    <property type="component" value="Unassembled WGS sequence"/>
</dbReference>
<dbReference type="GO" id="GO:0030288">
    <property type="term" value="C:outer membrane-bounded periplasmic space"/>
    <property type="evidence" value="ECO:0007669"/>
    <property type="project" value="TreeGrafter"/>
</dbReference>
<comment type="similarity">
    <text evidence="2">Belongs to the CpxP/Spy family.</text>
</comment>
<sequence>MSNEFFSSRKILMGGVLAAVLGTASLVVIAKDATTETLADDQQRSCEDRGHDGDRFDRRDGQRGERDGRHGREMAGGMGRGEMGPGMQGGMHGGMGRGEMGPGMQGGMHGGMGRGGMGPDMFGSERAFGKLELTAEQRTAMTSVQDEARSKNWELMGEVMKVNNRIRDLYAADKFDEKALNQAYSNLASLQQKMFVSGSEARTHMLSLLTDEQRQQLKADDHGKGEKRTQQDDRGPRG</sequence>
<dbReference type="GO" id="GO:0051082">
    <property type="term" value="F:unfolded protein binding"/>
    <property type="evidence" value="ECO:0007669"/>
    <property type="project" value="TreeGrafter"/>
</dbReference>